<name>E4N390_KITSK</name>
<dbReference type="GO" id="GO:0016705">
    <property type="term" value="F:oxidoreductase activity, acting on paired donors, with incorporation or reduction of molecular oxygen"/>
    <property type="evidence" value="ECO:0007669"/>
    <property type="project" value="UniProtKB-ARBA"/>
</dbReference>
<organism evidence="12 13">
    <name type="scientific">Kitasatospora setae (strain ATCC 33774 / DSM 43861 / JCM 3304 / KCC A-0304 / NBRC 14216 / KM-6054)</name>
    <name type="common">Streptomyces setae</name>
    <dbReference type="NCBI Taxonomy" id="452652"/>
    <lineage>
        <taxon>Bacteria</taxon>
        <taxon>Bacillati</taxon>
        <taxon>Actinomycetota</taxon>
        <taxon>Actinomycetes</taxon>
        <taxon>Kitasatosporales</taxon>
        <taxon>Streptomycetaceae</taxon>
        <taxon>Kitasatospora</taxon>
    </lineage>
</organism>
<evidence type="ECO:0000259" key="11">
    <source>
        <dbReference type="PROSITE" id="PS51296"/>
    </source>
</evidence>
<feature type="compositionally biased region" description="Basic and acidic residues" evidence="10">
    <location>
        <begin position="38"/>
        <end position="55"/>
    </location>
</feature>
<evidence type="ECO:0000256" key="3">
    <source>
        <dbReference type="ARBA" id="ARBA00022714"/>
    </source>
</evidence>
<evidence type="ECO:0000256" key="2">
    <source>
        <dbReference type="ARBA" id="ARBA00015816"/>
    </source>
</evidence>
<feature type="region of interest" description="Disordered" evidence="10">
    <location>
        <begin position="1"/>
        <end position="55"/>
    </location>
</feature>
<evidence type="ECO:0000256" key="1">
    <source>
        <dbReference type="ARBA" id="ARBA00002494"/>
    </source>
</evidence>
<evidence type="ECO:0000256" key="4">
    <source>
        <dbReference type="ARBA" id="ARBA00022723"/>
    </source>
</evidence>
<keyword evidence="3" id="KW-0001">2Fe-2S</keyword>
<comment type="function">
    <text evidence="1">Iron-sulfur subunit of the cytochrome bc1 complex, an essential component of the respiratory electron transport chain required for ATP synthesis. The bc1 complex catalyzes the oxidation of menaquinol and the reduction of cytochrome c in the respiratory chain. The bc1 complex operates through a Q-cycle mechanism that couples electron transfer to generation of the proton gradient that drives ATP synthesis.</text>
</comment>
<dbReference type="GO" id="GO:0016020">
    <property type="term" value="C:membrane"/>
    <property type="evidence" value="ECO:0007669"/>
    <property type="project" value="InterPro"/>
</dbReference>
<dbReference type="AlphaFoldDB" id="E4N390"/>
<evidence type="ECO:0000313" key="13">
    <source>
        <dbReference type="Proteomes" id="UP000007076"/>
    </source>
</evidence>
<feature type="domain" description="Rieske" evidence="11">
    <location>
        <begin position="108"/>
        <end position="209"/>
    </location>
</feature>
<dbReference type="EMBL" id="AP010968">
    <property type="protein sequence ID" value="BAJ32624.1"/>
    <property type="molecule type" value="Genomic_DNA"/>
</dbReference>
<keyword evidence="6" id="KW-0411">Iron-sulfur</keyword>
<sequence>MTSPVNSPDPHGDQGRGGHPGPGGHSGSGGRGPESLEGFDHPDHPDHPGGPGDHRAEQAALKERISADSLTTRRDYLRIVATVSGGLAVGSTVVSAGVLHRHGDGTAGPLKVADRLERGEAVSFDYPGEDDRAMAIRLPDGTLVGYSTVCTHLACGVLWRRDHGTDGDLYCPCHEGQFDSRTGEVTGGPPPRPLPKVVMVEDAQGAVWAVGTARSGESEEAGLCRGLRDRNPALAEAAGCATRKSGK</sequence>
<dbReference type="eggNOG" id="COG0723">
    <property type="taxonomic scope" value="Bacteria"/>
</dbReference>
<evidence type="ECO:0000256" key="7">
    <source>
        <dbReference type="ARBA" id="ARBA00023157"/>
    </source>
</evidence>
<keyword evidence="7" id="KW-1015">Disulfide bond</keyword>
<keyword evidence="13" id="KW-1185">Reference proteome</keyword>
<gene>
    <name evidence="12" type="ordered locus">KSE_68660</name>
</gene>
<keyword evidence="4" id="KW-0479">Metal-binding</keyword>
<evidence type="ECO:0000256" key="9">
    <source>
        <dbReference type="ARBA" id="ARBA00034078"/>
    </source>
</evidence>
<evidence type="ECO:0000256" key="6">
    <source>
        <dbReference type="ARBA" id="ARBA00023014"/>
    </source>
</evidence>
<dbReference type="KEGG" id="ksk:KSE_68660"/>
<proteinExistence type="predicted"/>
<dbReference type="SUPFAM" id="SSF50022">
    <property type="entry name" value="ISP domain"/>
    <property type="match status" value="1"/>
</dbReference>
<dbReference type="PRINTS" id="PR00162">
    <property type="entry name" value="RIESKE"/>
</dbReference>
<dbReference type="PATRIC" id="fig|452652.3.peg.6891"/>
<dbReference type="HOGENOM" id="CLU_085728_0_0_11"/>
<dbReference type="InterPro" id="IPR014349">
    <property type="entry name" value="Rieske_Fe-S_prot"/>
</dbReference>
<dbReference type="Gene3D" id="2.102.10.10">
    <property type="entry name" value="Rieske [2Fe-2S] iron-sulphur domain"/>
    <property type="match status" value="1"/>
</dbReference>
<dbReference type="InterPro" id="IPR036922">
    <property type="entry name" value="Rieske_2Fe-2S_sf"/>
</dbReference>
<dbReference type="STRING" id="452652.KSE_68660"/>
<evidence type="ECO:0000256" key="10">
    <source>
        <dbReference type="SAM" id="MobiDB-lite"/>
    </source>
</evidence>
<comment type="cofactor">
    <cofactor evidence="9">
        <name>[2Fe-2S] cluster</name>
        <dbReference type="ChEBI" id="CHEBI:190135"/>
    </cofactor>
</comment>
<dbReference type="InterPro" id="IPR017941">
    <property type="entry name" value="Rieske_2Fe-2S"/>
</dbReference>
<dbReference type="GO" id="GO:0051537">
    <property type="term" value="F:2 iron, 2 sulfur cluster binding"/>
    <property type="evidence" value="ECO:0007669"/>
    <property type="project" value="UniProtKB-KW"/>
</dbReference>
<accession>E4N390</accession>
<dbReference type="Proteomes" id="UP000007076">
    <property type="component" value="Chromosome"/>
</dbReference>
<keyword evidence="5" id="KW-0408">Iron</keyword>
<feature type="compositionally biased region" description="Gly residues" evidence="10">
    <location>
        <begin position="17"/>
        <end position="32"/>
    </location>
</feature>
<dbReference type="PROSITE" id="PS51296">
    <property type="entry name" value="RIESKE"/>
    <property type="match status" value="1"/>
</dbReference>
<evidence type="ECO:0000313" key="12">
    <source>
        <dbReference type="EMBL" id="BAJ32624.1"/>
    </source>
</evidence>
<reference evidence="12 13" key="1">
    <citation type="journal article" date="2010" name="DNA Res.">
        <title>Genome sequence of Kitasatospora setae NBRC 14216T: an evolutionary snapshot of the family Streptomycetaceae.</title>
        <authorList>
            <person name="Ichikawa N."/>
            <person name="Oguchi A."/>
            <person name="Ikeda H."/>
            <person name="Ishikawa J."/>
            <person name="Kitani S."/>
            <person name="Watanabe Y."/>
            <person name="Nakamura S."/>
            <person name="Katano Y."/>
            <person name="Kishi E."/>
            <person name="Sasagawa M."/>
            <person name="Ankai A."/>
            <person name="Fukui S."/>
            <person name="Hashimoto Y."/>
            <person name="Kamata S."/>
            <person name="Otoguro M."/>
            <person name="Tanikawa S."/>
            <person name="Nihira T."/>
            <person name="Horinouchi S."/>
            <person name="Ohnishi Y."/>
            <person name="Hayakawa M."/>
            <person name="Kuzuyama T."/>
            <person name="Arisawa A."/>
            <person name="Nomoto F."/>
            <person name="Miura H."/>
            <person name="Takahashi Y."/>
            <person name="Fujita N."/>
        </authorList>
    </citation>
    <scope>NUCLEOTIDE SEQUENCE [LARGE SCALE GENOMIC DNA]</scope>
    <source>
        <strain evidence="13">ATCC 33774 / DSM 43861 / JCM 3304 / KCC A-0304 / NBRC 14216 / KM-6054</strain>
    </source>
</reference>
<evidence type="ECO:0000256" key="8">
    <source>
        <dbReference type="ARBA" id="ARBA00029586"/>
    </source>
</evidence>
<dbReference type="PANTHER" id="PTHR10134">
    <property type="entry name" value="CYTOCHROME B-C1 COMPLEX SUBUNIT RIESKE, MITOCHONDRIAL"/>
    <property type="match status" value="1"/>
</dbReference>
<dbReference type="Pfam" id="PF00355">
    <property type="entry name" value="Rieske"/>
    <property type="match status" value="1"/>
</dbReference>
<evidence type="ECO:0000256" key="5">
    <source>
        <dbReference type="ARBA" id="ARBA00023004"/>
    </source>
</evidence>
<protein>
    <recommendedName>
        <fullName evidence="2">Cytochrome bc1 complex Rieske iron-sulfur subunit</fullName>
    </recommendedName>
    <alternativeName>
        <fullName evidence="8">Cytochrome bc1 reductase complex subunit QcrA</fullName>
    </alternativeName>
</protein>
<dbReference type="GO" id="GO:0046872">
    <property type="term" value="F:metal ion binding"/>
    <property type="evidence" value="ECO:0007669"/>
    <property type="project" value="UniProtKB-KW"/>
</dbReference>
<dbReference type="InterPro" id="IPR005805">
    <property type="entry name" value="Rieske_Fe-S_prot_C"/>
</dbReference>
<dbReference type="GO" id="GO:0004497">
    <property type="term" value="F:monooxygenase activity"/>
    <property type="evidence" value="ECO:0007669"/>
    <property type="project" value="UniProtKB-ARBA"/>
</dbReference>